<dbReference type="EMBL" id="AAALRN010000007">
    <property type="protein sequence ID" value="EAD1186109.1"/>
    <property type="molecule type" value="Genomic_DNA"/>
</dbReference>
<evidence type="ECO:0000313" key="1">
    <source>
        <dbReference type="EMBL" id="EAD1186109.1"/>
    </source>
</evidence>
<evidence type="ECO:0000313" key="2">
    <source>
        <dbReference type="Proteomes" id="UP000403352"/>
    </source>
</evidence>
<protein>
    <recommendedName>
        <fullName evidence="3">DUF3168 domain-containing protein</fullName>
    </recommendedName>
</protein>
<accession>A0A823DKX7</accession>
<gene>
    <name evidence="1" type="ORF">QD52_13560</name>
</gene>
<comment type="caution">
    <text evidence="1">The sequence shown here is derived from an EMBL/GenBank/DDBJ whole genome shotgun (WGS) entry which is preliminary data.</text>
</comment>
<name>A0A823DKX7_LISMN</name>
<sequence length="127" mass="14601">MKIGELATLIEDIGKPLNEKFEAFSFVLPETYQKGDTLPIARIEPLSSNAYREGSDKLLSSKQQYQIQLFQSIDTDIEELADKIKTELYNHGFTFTFETSYLDPDLNNVYVTTMQVSTVKHYEYKGD</sequence>
<evidence type="ECO:0008006" key="3">
    <source>
        <dbReference type="Google" id="ProtNLM"/>
    </source>
</evidence>
<reference evidence="1 2" key="1">
    <citation type="submission" date="2018-06" db="EMBL/GenBank/DDBJ databases">
        <authorList>
            <consortium name="GenomeTrakr: Next Generation Sequencing Network for Food Pathogen Tracability"/>
        </authorList>
    </citation>
    <scope>NUCLEOTIDE SEQUENCE [LARGE SCALE GENOMIC DNA]</scope>
    <source>
        <strain evidence="1 2">FDA00008584</strain>
    </source>
</reference>
<organism evidence="1 2">
    <name type="scientific">Listeria monocytogenes</name>
    <dbReference type="NCBI Taxonomy" id="1639"/>
    <lineage>
        <taxon>Bacteria</taxon>
        <taxon>Bacillati</taxon>
        <taxon>Bacillota</taxon>
        <taxon>Bacilli</taxon>
        <taxon>Bacillales</taxon>
        <taxon>Listeriaceae</taxon>
        <taxon>Listeria</taxon>
    </lineage>
</organism>
<proteinExistence type="predicted"/>
<dbReference type="AlphaFoldDB" id="A0A823DKX7"/>
<dbReference type="Proteomes" id="UP000403352">
    <property type="component" value="Unassembled WGS sequence"/>
</dbReference>